<dbReference type="Gene3D" id="3.10.450.50">
    <property type="match status" value="1"/>
</dbReference>
<name>A0ABR7TJH9_9BACT</name>
<dbReference type="EMBL" id="JACVFC010000001">
    <property type="protein sequence ID" value="MBC9930150.1"/>
    <property type="molecule type" value="Genomic_DNA"/>
</dbReference>
<evidence type="ECO:0000313" key="1">
    <source>
        <dbReference type="EMBL" id="MBC9930150.1"/>
    </source>
</evidence>
<organism evidence="1 2">
    <name type="scientific">Chitinophaga qingshengii</name>
    <dbReference type="NCBI Taxonomy" id="1569794"/>
    <lineage>
        <taxon>Bacteria</taxon>
        <taxon>Pseudomonadati</taxon>
        <taxon>Bacteroidota</taxon>
        <taxon>Chitinophagia</taxon>
        <taxon>Chitinophagales</taxon>
        <taxon>Chitinophagaceae</taxon>
        <taxon>Chitinophaga</taxon>
    </lineage>
</organism>
<proteinExistence type="predicted"/>
<dbReference type="RefSeq" id="WP_188087235.1">
    <property type="nucleotide sequence ID" value="NZ_JACVFC010000001.1"/>
</dbReference>
<keyword evidence="2" id="KW-1185">Reference proteome</keyword>
<protein>
    <recommendedName>
        <fullName evidence="3">Nuclear transport factor 2 family protein</fullName>
    </recommendedName>
</protein>
<dbReference type="Proteomes" id="UP000659124">
    <property type="component" value="Unassembled WGS sequence"/>
</dbReference>
<evidence type="ECO:0000313" key="2">
    <source>
        <dbReference type="Proteomes" id="UP000659124"/>
    </source>
</evidence>
<sequence length="186" mass="20855">MRKISLFVAIAILAACNSGTNESNTGTATTSGAGSEKQESLNYPFTASYSSDFEIGSTKNVQTLLNVYQHWDNNVLDKAIPSFAENDTIFFADGGMFAGSRDSLFAVAKKMREPLGMLIDSIHAWVPLRSKDKKEDWVIVWTRQISTDAQGKRTATELQETWRFDKNGKINLMYQYAQQPPRMPKK</sequence>
<dbReference type="InterPro" id="IPR032710">
    <property type="entry name" value="NTF2-like_dom_sf"/>
</dbReference>
<evidence type="ECO:0008006" key="3">
    <source>
        <dbReference type="Google" id="ProtNLM"/>
    </source>
</evidence>
<comment type="caution">
    <text evidence="1">The sequence shown here is derived from an EMBL/GenBank/DDBJ whole genome shotgun (WGS) entry which is preliminary data.</text>
</comment>
<reference evidence="1 2" key="1">
    <citation type="submission" date="2020-09" db="EMBL/GenBank/DDBJ databases">
        <title>Genome sequences of type strains of Chitinophaga qingshengii and Chitinophaga varians.</title>
        <authorList>
            <person name="Kittiwongwattana C."/>
        </authorList>
    </citation>
    <scope>NUCLEOTIDE SEQUENCE [LARGE SCALE GENOMIC DNA]</scope>
    <source>
        <strain evidence="1 2">JCM 30026</strain>
    </source>
</reference>
<accession>A0ABR7TJH9</accession>
<gene>
    <name evidence="1" type="ORF">ICL07_07160</name>
</gene>
<dbReference type="PROSITE" id="PS51257">
    <property type="entry name" value="PROKAR_LIPOPROTEIN"/>
    <property type="match status" value="1"/>
</dbReference>
<dbReference type="SUPFAM" id="SSF54427">
    <property type="entry name" value="NTF2-like"/>
    <property type="match status" value="1"/>
</dbReference>